<dbReference type="Gene3D" id="3.90.1200.10">
    <property type="match status" value="1"/>
</dbReference>
<sequence>MTADPAAQFLRHGLSVAGLHRAAAGFSNEVWLTHTAVLRLGPAVDHAREAAVAQGALAAGIRTARPLFWDADSSLWERLPGRMPTPAQLTPAFWNAVLADLERLHAAPPEPHLPRPSEWWAGDLRLLAGGADWPPAERAALRRVLSTPYPLTAPVFVHGDVYRHNLLADAAGRYAGLLDWGNAGWATLEHECAVLDHVEPALARWGGRLDTGLLWRLRLELLLKVWGAGRVSSGMVRGALAHCTRP</sequence>
<reference evidence="3" key="1">
    <citation type="journal article" date="2019" name="Int. J. Syst. Evol. Microbiol.">
        <title>The Global Catalogue of Microorganisms (GCM) 10K type strain sequencing project: providing services to taxonomists for standard genome sequencing and annotation.</title>
        <authorList>
            <consortium name="The Broad Institute Genomics Platform"/>
            <consortium name="The Broad Institute Genome Sequencing Center for Infectious Disease"/>
            <person name="Wu L."/>
            <person name="Ma J."/>
        </authorList>
    </citation>
    <scope>NUCLEOTIDE SEQUENCE [LARGE SCALE GENOMIC DNA]</scope>
    <source>
        <strain evidence="3">JCM 15442</strain>
    </source>
</reference>
<dbReference type="SUPFAM" id="SSF56112">
    <property type="entry name" value="Protein kinase-like (PK-like)"/>
    <property type="match status" value="1"/>
</dbReference>
<keyword evidence="3" id="KW-1185">Reference proteome</keyword>
<dbReference type="EMBL" id="BMOL01000001">
    <property type="protein sequence ID" value="GGL68617.1"/>
    <property type="molecule type" value="Genomic_DNA"/>
</dbReference>
<proteinExistence type="predicted"/>
<dbReference type="RefSeq" id="WP_188968359.1">
    <property type="nucleotide sequence ID" value="NZ_BMOL01000001.1"/>
</dbReference>
<evidence type="ECO:0000313" key="2">
    <source>
        <dbReference type="EMBL" id="GGL68617.1"/>
    </source>
</evidence>
<dbReference type="InterPro" id="IPR011009">
    <property type="entry name" value="Kinase-like_dom_sf"/>
</dbReference>
<dbReference type="InterPro" id="IPR002575">
    <property type="entry name" value="Aminoglycoside_PTrfase"/>
</dbReference>
<feature type="domain" description="Aminoglycoside phosphotransferase" evidence="1">
    <location>
        <begin position="21"/>
        <end position="196"/>
    </location>
</feature>
<evidence type="ECO:0000259" key="1">
    <source>
        <dbReference type="Pfam" id="PF01636"/>
    </source>
</evidence>
<evidence type="ECO:0000313" key="3">
    <source>
        <dbReference type="Proteomes" id="UP000639973"/>
    </source>
</evidence>
<dbReference type="Pfam" id="PF01636">
    <property type="entry name" value="APH"/>
    <property type="match status" value="1"/>
</dbReference>
<protein>
    <recommendedName>
        <fullName evidence="1">Aminoglycoside phosphotransferase domain-containing protein</fullName>
    </recommendedName>
</protein>
<gene>
    <name evidence="2" type="ORF">GCM10010840_03380</name>
</gene>
<comment type="caution">
    <text evidence="2">The sequence shown here is derived from an EMBL/GenBank/DDBJ whole genome shotgun (WGS) entry which is preliminary data.</text>
</comment>
<accession>A0ABQ2G023</accession>
<name>A0ABQ2G023_9DEIO</name>
<organism evidence="2 3">
    <name type="scientific">Deinococcus aerolatus</name>
    <dbReference type="NCBI Taxonomy" id="522487"/>
    <lineage>
        <taxon>Bacteria</taxon>
        <taxon>Thermotogati</taxon>
        <taxon>Deinococcota</taxon>
        <taxon>Deinococci</taxon>
        <taxon>Deinococcales</taxon>
        <taxon>Deinococcaceae</taxon>
        <taxon>Deinococcus</taxon>
    </lineage>
</organism>
<dbReference type="Proteomes" id="UP000639973">
    <property type="component" value="Unassembled WGS sequence"/>
</dbReference>